<keyword evidence="1" id="KW-0175">Coiled coil</keyword>
<name>A0A251U4E3_HELAN</name>
<dbReference type="PANTHER" id="PTHR34373">
    <property type="entry name" value="SHUGOSHIN 2"/>
    <property type="match status" value="1"/>
</dbReference>
<dbReference type="EMBL" id="MNCJ02000323">
    <property type="protein sequence ID" value="KAF5794576.1"/>
    <property type="molecule type" value="Genomic_DNA"/>
</dbReference>
<dbReference type="GO" id="GO:0034090">
    <property type="term" value="P:maintenance of meiotic sister chromatid cohesion"/>
    <property type="evidence" value="ECO:0007669"/>
    <property type="project" value="InterPro"/>
</dbReference>
<dbReference type="InParanoid" id="A0A251U4E3"/>
<evidence type="ECO:0000313" key="3">
    <source>
        <dbReference type="EMBL" id="OTG18014.1"/>
    </source>
</evidence>
<dbReference type="STRING" id="4232.A0A251U4E3"/>
<reference evidence="3" key="2">
    <citation type="submission" date="2017-02" db="EMBL/GenBank/DDBJ databases">
        <title>Sunflower complete genome.</title>
        <authorList>
            <person name="Langlade N."/>
            <person name="Munos S."/>
        </authorList>
    </citation>
    <scope>NUCLEOTIDE SEQUENCE [LARGE SCALE GENOMIC DNA]</scope>
    <source>
        <tissue evidence="3">Leaves</tissue>
    </source>
</reference>
<organism evidence="3 4">
    <name type="scientific">Helianthus annuus</name>
    <name type="common">Common sunflower</name>
    <dbReference type="NCBI Taxonomy" id="4232"/>
    <lineage>
        <taxon>Eukaryota</taxon>
        <taxon>Viridiplantae</taxon>
        <taxon>Streptophyta</taxon>
        <taxon>Embryophyta</taxon>
        <taxon>Tracheophyta</taxon>
        <taxon>Spermatophyta</taxon>
        <taxon>Magnoliopsida</taxon>
        <taxon>eudicotyledons</taxon>
        <taxon>Gunneridae</taxon>
        <taxon>Pentapetalae</taxon>
        <taxon>asterids</taxon>
        <taxon>campanulids</taxon>
        <taxon>Asterales</taxon>
        <taxon>Asteraceae</taxon>
        <taxon>Asteroideae</taxon>
        <taxon>Heliantheae alliance</taxon>
        <taxon>Heliantheae</taxon>
        <taxon>Helianthus</taxon>
    </lineage>
</organism>
<dbReference type="Proteomes" id="UP000215914">
    <property type="component" value="Chromosome 8"/>
</dbReference>
<evidence type="ECO:0000256" key="1">
    <source>
        <dbReference type="SAM" id="Coils"/>
    </source>
</evidence>
<evidence type="ECO:0000313" key="4">
    <source>
        <dbReference type="Proteomes" id="UP000215914"/>
    </source>
</evidence>
<proteinExistence type="predicted"/>
<dbReference type="PANTHER" id="PTHR34373:SF9">
    <property type="entry name" value="SHUGOSHIN 2"/>
    <property type="match status" value="1"/>
</dbReference>
<keyword evidence="4" id="KW-1185">Reference proteome</keyword>
<feature type="coiled-coil region" evidence="1">
    <location>
        <begin position="61"/>
        <end position="137"/>
    </location>
</feature>
<reference evidence="2 4" key="1">
    <citation type="journal article" date="2017" name="Nature">
        <title>The sunflower genome provides insights into oil metabolism, flowering and Asterid evolution.</title>
        <authorList>
            <person name="Badouin H."/>
            <person name="Gouzy J."/>
            <person name="Grassa C.J."/>
            <person name="Murat F."/>
            <person name="Staton S.E."/>
            <person name="Cottret L."/>
            <person name="Lelandais-Briere C."/>
            <person name="Owens G.L."/>
            <person name="Carrere S."/>
            <person name="Mayjonade B."/>
            <person name="Legrand L."/>
            <person name="Gill N."/>
            <person name="Kane N.C."/>
            <person name="Bowers J.E."/>
            <person name="Hubner S."/>
            <person name="Bellec A."/>
            <person name="Berard A."/>
            <person name="Berges H."/>
            <person name="Blanchet N."/>
            <person name="Boniface M.C."/>
            <person name="Brunel D."/>
            <person name="Catrice O."/>
            <person name="Chaidir N."/>
            <person name="Claudel C."/>
            <person name="Donnadieu C."/>
            <person name="Faraut T."/>
            <person name="Fievet G."/>
            <person name="Helmstetter N."/>
            <person name="King M."/>
            <person name="Knapp S.J."/>
            <person name="Lai Z."/>
            <person name="Le Paslier M.C."/>
            <person name="Lippi Y."/>
            <person name="Lorenzon L."/>
            <person name="Mandel J.R."/>
            <person name="Marage G."/>
            <person name="Marchand G."/>
            <person name="Marquand E."/>
            <person name="Bret-Mestries E."/>
            <person name="Morien E."/>
            <person name="Nambeesan S."/>
            <person name="Nguyen T."/>
            <person name="Pegot-Espagnet P."/>
            <person name="Pouilly N."/>
            <person name="Raftis F."/>
            <person name="Sallet E."/>
            <person name="Schiex T."/>
            <person name="Thomas J."/>
            <person name="Vandecasteele C."/>
            <person name="Vares D."/>
            <person name="Vear F."/>
            <person name="Vautrin S."/>
            <person name="Crespi M."/>
            <person name="Mangin B."/>
            <person name="Burke J.M."/>
            <person name="Salse J."/>
            <person name="Munos S."/>
            <person name="Vincourt P."/>
            <person name="Rieseberg L.H."/>
            <person name="Langlade N.B."/>
        </authorList>
    </citation>
    <scope>NUCLEOTIDE SEQUENCE [LARGE SCALE GENOMIC DNA]</scope>
    <source>
        <strain evidence="4">cv. SF193</strain>
        <tissue evidence="2">Leaves</tissue>
    </source>
</reference>
<dbReference type="AlphaFoldDB" id="A0A251U4E3"/>
<dbReference type="GO" id="GO:0045144">
    <property type="term" value="P:meiotic sister chromatid segregation"/>
    <property type="evidence" value="ECO:0007669"/>
    <property type="project" value="InterPro"/>
</dbReference>
<dbReference type="FunCoup" id="A0A251U4E3">
    <property type="interactions" value="1190"/>
</dbReference>
<sequence>MEAQSVHDSKFNFFTEDEPKVVEKTKGKSKVRGRRTLADISNIPQGFTGLKGHKSGPSSDALSFRKHIDQLQKENAELMKRLAEKNKVIELSGTEMQKLRVTLEKVKEQNLQLAQSNNQMLEEVRSHKERQKALNHELGCKNGLIVAKNLELEGKDIARMCQADDIGVGLQQ</sequence>
<gene>
    <name evidence="3" type="ORF">HannXRQ_Chr08g0218461</name>
    <name evidence="2" type="ORF">HanXRQr2_Chr08g0329631</name>
</gene>
<reference evidence="2" key="3">
    <citation type="submission" date="2020-06" db="EMBL/GenBank/DDBJ databases">
        <title>Helianthus annuus Genome sequencing and assembly Release 2.</title>
        <authorList>
            <person name="Gouzy J."/>
            <person name="Langlade N."/>
            <person name="Munos S."/>
        </authorList>
    </citation>
    <scope>NUCLEOTIDE SEQUENCE</scope>
    <source>
        <tissue evidence="2">Leaves</tissue>
    </source>
</reference>
<dbReference type="GO" id="GO:0000775">
    <property type="term" value="C:chromosome, centromeric region"/>
    <property type="evidence" value="ECO:0007669"/>
    <property type="project" value="InterPro"/>
</dbReference>
<dbReference type="InterPro" id="IPR044693">
    <property type="entry name" value="SGO_plant"/>
</dbReference>
<evidence type="ECO:0000313" key="2">
    <source>
        <dbReference type="EMBL" id="KAF5794576.1"/>
    </source>
</evidence>
<accession>A0A251U4E3</accession>
<protein>
    <submittedName>
        <fullName evidence="3">Uncharacterized protein</fullName>
    </submittedName>
</protein>
<dbReference type="Gramene" id="mRNA:HanXRQr2_Chr08g0329631">
    <property type="protein sequence ID" value="mRNA:HanXRQr2_Chr08g0329631"/>
    <property type="gene ID" value="HanXRQr2_Chr08g0329631"/>
</dbReference>
<dbReference type="EMBL" id="CM007897">
    <property type="protein sequence ID" value="OTG18014.1"/>
    <property type="molecule type" value="Genomic_DNA"/>
</dbReference>